<evidence type="ECO:0000313" key="3">
    <source>
        <dbReference type="Proteomes" id="UP001530400"/>
    </source>
</evidence>
<evidence type="ECO:0000256" key="1">
    <source>
        <dbReference type="SAM" id="MobiDB-lite"/>
    </source>
</evidence>
<dbReference type="AlphaFoldDB" id="A0ABD3NQ68"/>
<feature type="region of interest" description="Disordered" evidence="1">
    <location>
        <begin position="112"/>
        <end position="131"/>
    </location>
</feature>
<feature type="region of interest" description="Disordered" evidence="1">
    <location>
        <begin position="63"/>
        <end position="93"/>
    </location>
</feature>
<dbReference type="SMART" id="SM00320">
    <property type="entry name" value="WD40"/>
    <property type="match status" value="2"/>
</dbReference>
<dbReference type="InterPro" id="IPR036322">
    <property type="entry name" value="WD40_repeat_dom_sf"/>
</dbReference>
<feature type="compositionally biased region" description="Basic and acidic residues" evidence="1">
    <location>
        <begin position="81"/>
        <end position="93"/>
    </location>
</feature>
<protein>
    <submittedName>
        <fullName evidence="2">Uncharacterized protein</fullName>
    </submittedName>
</protein>
<dbReference type="SUPFAM" id="SSF50978">
    <property type="entry name" value="WD40 repeat-like"/>
    <property type="match status" value="1"/>
</dbReference>
<gene>
    <name evidence="2" type="ORF">ACHAWO_001759</name>
</gene>
<dbReference type="Gene3D" id="2.130.10.10">
    <property type="entry name" value="YVTN repeat-like/Quinoprotein amine dehydrogenase"/>
    <property type="match status" value="1"/>
</dbReference>
<dbReference type="Proteomes" id="UP001530400">
    <property type="component" value="Unassembled WGS sequence"/>
</dbReference>
<name>A0ABD3NQ68_9STRA</name>
<evidence type="ECO:0000313" key="2">
    <source>
        <dbReference type="EMBL" id="KAL3778093.1"/>
    </source>
</evidence>
<dbReference type="Pfam" id="PF00400">
    <property type="entry name" value="WD40"/>
    <property type="match status" value="1"/>
</dbReference>
<sequence>MSTKLQMDLMGYFGIPSDDRPQPSSSRARGNKKVKKRISACLLQQKCDLKADYERGQTGAAVADRNKLTAENQQSETSNGADKDDHTAKRARVSLDTKEDIAIDLTEDKLEEFSDHESSHGANEQPNLFTSTELKQQRLDQYWKQRRKNSRSAFSIHSSIYGRPRQLSAQMHNTRLLHGKGTTNILSQLFQRSVQPYSIKTRNMTSYIQSGQHWNISKTVQLGTRRIDGEVSAMSFDNEGVLLATGDDGGFVRIYDFDDVNALDVRKRNELGRCLNLHESGVDEVPSTYESHESDCTDQIQVVSVDNNLDDVPEVEPALSKPILSFRCTSYRITDLQWNPNNQDQLAVSFAQSAEIHLYNVASPKTPLPRVTIGASNTSSTKGREGISVMRFLSVNLPKKKPTQILTGGSRGTVRLWLVPGMKKGQSMKDVSARCIWSVDISESNGEGCSDMLVLPSANNALADKPLVLLSGQAGSLVLLNTGKCTRKSFSTTVTPKIQSTWDLYNLTARELTKQDDNIKLPARRWMGVNKMSLLGCNCTDGISSYRISLVLNCGWVLTVNLTVTTQMVSSTIPNSGENHNFSASLRVQIAHQTPRVQCYNSSGERVTTLGGMALNCSLPDIPIPSSMPINSLKQMVWIGDVKPKKYTMPSKDKFVLCEQHGTITSNAPSSNDIRLRQQGDGLVLLDITSDTRVTCLKRRSQDDPLEHNDSHSKNEHSNVLARLPFGNGTPLSLAVHPAGEWMVIGYGSNGRGAMKRLELACMRKAL</sequence>
<accession>A0ABD3NQ68</accession>
<comment type="caution">
    <text evidence="2">The sequence shown here is derived from an EMBL/GenBank/DDBJ whole genome shotgun (WGS) entry which is preliminary data.</text>
</comment>
<proteinExistence type="predicted"/>
<keyword evidence="3" id="KW-1185">Reference proteome</keyword>
<dbReference type="InterPro" id="IPR001680">
    <property type="entry name" value="WD40_rpt"/>
</dbReference>
<feature type="region of interest" description="Disordered" evidence="1">
    <location>
        <begin position="9"/>
        <end position="35"/>
    </location>
</feature>
<feature type="compositionally biased region" description="Polar residues" evidence="1">
    <location>
        <begin position="120"/>
        <end position="131"/>
    </location>
</feature>
<dbReference type="InterPro" id="IPR015943">
    <property type="entry name" value="WD40/YVTN_repeat-like_dom_sf"/>
</dbReference>
<organism evidence="2 3">
    <name type="scientific">Cyclotella atomus</name>
    <dbReference type="NCBI Taxonomy" id="382360"/>
    <lineage>
        <taxon>Eukaryota</taxon>
        <taxon>Sar</taxon>
        <taxon>Stramenopiles</taxon>
        <taxon>Ochrophyta</taxon>
        <taxon>Bacillariophyta</taxon>
        <taxon>Coscinodiscophyceae</taxon>
        <taxon>Thalassiosirophycidae</taxon>
        <taxon>Stephanodiscales</taxon>
        <taxon>Stephanodiscaceae</taxon>
        <taxon>Cyclotella</taxon>
    </lineage>
</organism>
<dbReference type="EMBL" id="JALLPJ020001006">
    <property type="protein sequence ID" value="KAL3778093.1"/>
    <property type="molecule type" value="Genomic_DNA"/>
</dbReference>
<feature type="compositionally biased region" description="Polar residues" evidence="1">
    <location>
        <begin position="69"/>
        <end position="80"/>
    </location>
</feature>
<reference evidence="2 3" key="1">
    <citation type="submission" date="2024-10" db="EMBL/GenBank/DDBJ databases">
        <title>Updated reference genomes for cyclostephanoid diatoms.</title>
        <authorList>
            <person name="Roberts W.R."/>
            <person name="Alverson A.J."/>
        </authorList>
    </citation>
    <scope>NUCLEOTIDE SEQUENCE [LARGE SCALE GENOMIC DNA]</scope>
    <source>
        <strain evidence="2 3">AJA010-31</strain>
    </source>
</reference>